<dbReference type="InterPro" id="IPR002202">
    <property type="entry name" value="HMG_CoA_Rdtase"/>
</dbReference>
<sequence>MNKPIAGFSKLSKEEKINWIAEEYFSTPSAAIALLKNYWNTDEKIQKLHDEFIENTITNFYIPLGVAPNFLINGKYSTIPMAIEESSVVAAASKSAKFWSTRGGFKATVINTEKIGQVHFIYTGDVSKLDLFFVQNKAKFFNDTESITKNMQKRGGGILDIVLKDKTNLLPNYYQLHATFETKDSMGANFINSCLEQFAKTLKEEASTYELFTTSEKDITVIMSILSNYVPNCIVRAEVSCPVEELAEKHILNPQDFAERFVQAVQIAEVEPFRAVTHNKGIMNGIDAVVLATGNDFRAVEAGIHAYAAKSGQYSSLSHAKIENGIFTFWLEIPLALGTVGGLTSLHPLVKLSLEMLKKPSAKELMEVVAVAGLAQNFAALRSLTTTGIQDGHMKMHLNNILNQFEANDDERILIRKHFKNNAVSHSAVVEFIDNLRK</sequence>
<evidence type="ECO:0000313" key="4">
    <source>
        <dbReference type="EMBL" id="TDE02873.1"/>
    </source>
</evidence>
<dbReference type="PRINTS" id="PR00071">
    <property type="entry name" value="HMGCOARDTASE"/>
</dbReference>
<dbReference type="InterPro" id="IPR023076">
    <property type="entry name" value="HMG_CoA_Rdtase_CS"/>
</dbReference>
<dbReference type="Gene3D" id="3.90.770.10">
    <property type="entry name" value="3-hydroxy-3-methylglutaryl-coenzyme A Reductase, Chain A, domain 2"/>
    <property type="match status" value="2"/>
</dbReference>
<dbReference type="InterPro" id="IPR009029">
    <property type="entry name" value="HMG_CoA_Rdtase_sub-bd_dom_sf"/>
</dbReference>
<dbReference type="PROSITE" id="PS00066">
    <property type="entry name" value="HMG_COA_REDUCTASE_1"/>
    <property type="match status" value="1"/>
</dbReference>
<keyword evidence="3" id="KW-0520">NAD</keyword>
<dbReference type="RefSeq" id="WP_132111730.1">
    <property type="nucleotide sequence ID" value="NZ_SMFO01000009.1"/>
</dbReference>
<dbReference type="PANTHER" id="PTHR10572">
    <property type="entry name" value="3-HYDROXY-3-METHYLGLUTARYL-COENZYME A REDUCTASE"/>
    <property type="match status" value="1"/>
</dbReference>
<evidence type="ECO:0000313" key="5">
    <source>
        <dbReference type="Proteomes" id="UP000294597"/>
    </source>
</evidence>
<dbReference type="EMBL" id="SMFO01000009">
    <property type="protein sequence ID" value="TDE02873.1"/>
    <property type="molecule type" value="Genomic_DNA"/>
</dbReference>
<dbReference type="PANTHER" id="PTHR10572:SF24">
    <property type="entry name" value="3-HYDROXY-3-METHYLGLUTARYL-COENZYME A REDUCTASE"/>
    <property type="match status" value="1"/>
</dbReference>
<dbReference type="InterPro" id="IPR004553">
    <property type="entry name" value="HMG_CoA_Rdtase_bac-typ"/>
</dbReference>
<dbReference type="EC" id="1.1.1.88" evidence="3"/>
<comment type="catalytic activity">
    <reaction evidence="3">
        <text>(R)-mevalonate + 2 NAD(+) + CoA = (3S)-3-hydroxy-3-methylglutaryl-CoA + 2 NADH + 2 H(+)</text>
        <dbReference type="Rhea" id="RHEA:14833"/>
        <dbReference type="ChEBI" id="CHEBI:15378"/>
        <dbReference type="ChEBI" id="CHEBI:36464"/>
        <dbReference type="ChEBI" id="CHEBI:43074"/>
        <dbReference type="ChEBI" id="CHEBI:57287"/>
        <dbReference type="ChEBI" id="CHEBI:57540"/>
        <dbReference type="ChEBI" id="CHEBI:57945"/>
        <dbReference type="EC" id="1.1.1.88"/>
    </reaction>
</comment>
<dbReference type="GO" id="GO:0140643">
    <property type="term" value="F:hydroxymethylglutaryl-CoA reductase (NADH) activity"/>
    <property type="evidence" value="ECO:0007669"/>
    <property type="project" value="UniProtKB-EC"/>
</dbReference>
<dbReference type="Proteomes" id="UP000294597">
    <property type="component" value="Unassembled WGS sequence"/>
</dbReference>
<dbReference type="Pfam" id="PF00368">
    <property type="entry name" value="HMG-CoA_red"/>
    <property type="match status" value="1"/>
</dbReference>
<dbReference type="CDD" id="cd00644">
    <property type="entry name" value="HMG-CoA_reductase_classII"/>
    <property type="match status" value="1"/>
</dbReference>
<dbReference type="NCBIfam" id="TIGR00532">
    <property type="entry name" value="HMG_CoA_R_NAD"/>
    <property type="match status" value="1"/>
</dbReference>
<dbReference type="SUPFAM" id="SSF55035">
    <property type="entry name" value="NAD-binding domain of HMG-CoA reductase"/>
    <property type="match status" value="1"/>
</dbReference>
<comment type="caution">
    <text evidence="4">The sequence shown here is derived from an EMBL/GenBank/DDBJ whole genome shotgun (WGS) entry which is preliminary data.</text>
</comment>
<dbReference type="UniPathway" id="UPA00257">
    <property type="reaction ID" value="UER00367"/>
</dbReference>
<comment type="pathway">
    <text evidence="3">Metabolic intermediate metabolism; (R)-mevalonate degradation; (S)-3-hydroxy-3-methylglutaryl-CoA from (R)-mevalonate: step 1/1.</text>
</comment>
<dbReference type="Gene3D" id="1.10.8.660">
    <property type="match status" value="1"/>
</dbReference>
<dbReference type="InterPro" id="IPR009023">
    <property type="entry name" value="HMG_CoA_Rdtase_NAD(P)-bd_sf"/>
</dbReference>
<reference evidence="4 5" key="1">
    <citation type="submission" date="2019-03" db="EMBL/GenBank/DDBJ databases">
        <title>Flavobacterium TSA-D2 sp. nov., isolated from arctic soil.</title>
        <authorList>
            <person name="Chaudhary D.K."/>
        </authorList>
    </citation>
    <scope>NUCLEOTIDE SEQUENCE [LARGE SCALE GENOMIC DNA]</scope>
    <source>
        <strain evidence="4 5">TSA-D2</strain>
    </source>
</reference>
<comment type="similarity">
    <text evidence="1 3">Belongs to the HMG-CoA reductase family.</text>
</comment>
<dbReference type="InterPro" id="IPR023074">
    <property type="entry name" value="HMG_CoA_Rdtase_cat_sf"/>
</dbReference>
<name>A0A4R5CYD6_9FLAO</name>
<evidence type="ECO:0000256" key="2">
    <source>
        <dbReference type="ARBA" id="ARBA00023002"/>
    </source>
</evidence>
<keyword evidence="5" id="KW-1185">Reference proteome</keyword>
<keyword evidence="2 3" id="KW-0560">Oxidoreductase</keyword>
<gene>
    <name evidence="4" type="ORF">E0F98_11870</name>
</gene>
<dbReference type="GO" id="GO:0015936">
    <property type="term" value="P:coenzyme A metabolic process"/>
    <property type="evidence" value="ECO:0007669"/>
    <property type="project" value="InterPro"/>
</dbReference>
<organism evidence="4 5">
    <name type="scientific">Flavobacterium hiemivividum</name>
    <dbReference type="NCBI Taxonomy" id="2541734"/>
    <lineage>
        <taxon>Bacteria</taxon>
        <taxon>Pseudomonadati</taxon>
        <taxon>Bacteroidota</taxon>
        <taxon>Flavobacteriia</taxon>
        <taxon>Flavobacteriales</taxon>
        <taxon>Flavobacteriaceae</taxon>
        <taxon>Flavobacterium</taxon>
    </lineage>
</organism>
<proteinExistence type="inferred from homology"/>
<protein>
    <recommendedName>
        <fullName evidence="3">3-hydroxy-3-methylglutaryl coenzyme A reductase</fullName>
        <shortName evidence="3">HMG-CoA reductase</shortName>
        <ecNumber evidence="3">1.1.1.88</ecNumber>
    </recommendedName>
</protein>
<dbReference type="SUPFAM" id="SSF56542">
    <property type="entry name" value="Substrate-binding domain of HMG-CoA reductase"/>
    <property type="match status" value="1"/>
</dbReference>
<dbReference type="PROSITE" id="PS50065">
    <property type="entry name" value="HMG_COA_REDUCTASE_4"/>
    <property type="match status" value="1"/>
</dbReference>
<accession>A0A4R5CYD6</accession>
<evidence type="ECO:0000256" key="1">
    <source>
        <dbReference type="ARBA" id="ARBA00007661"/>
    </source>
</evidence>
<dbReference type="GO" id="GO:0004420">
    <property type="term" value="F:hydroxymethylglutaryl-CoA reductase (NADPH) activity"/>
    <property type="evidence" value="ECO:0007669"/>
    <property type="project" value="InterPro"/>
</dbReference>
<evidence type="ECO:0000256" key="3">
    <source>
        <dbReference type="RuleBase" id="RU361219"/>
    </source>
</evidence>
<dbReference type="AlphaFoldDB" id="A0A4R5CYD6"/>